<gene>
    <name evidence="2" type="ORF">M422DRAFT_52803</name>
</gene>
<dbReference type="EMBL" id="KN837225">
    <property type="protein sequence ID" value="KIJ32573.1"/>
    <property type="molecule type" value="Genomic_DNA"/>
</dbReference>
<feature type="region of interest" description="Disordered" evidence="1">
    <location>
        <begin position="478"/>
        <end position="506"/>
    </location>
</feature>
<evidence type="ECO:0000313" key="3">
    <source>
        <dbReference type="Proteomes" id="UP000054279"/>
    </source>
</evidence>
<name>A0A0C9TQW7_SPHS4</name>
<feature type="compositionally biased region" description="Basic and acidic residues" evidence="1">
    <location>
        <begin position="245"/>
        <end position="262"/>
    </location>
</feature>
<evidence type="ECO:0000313" key="2">
    <source>
        <dbReference type="EMBL" id="KIJ32573.1"/>
    </source>
</evidence>
<feature type="compositionally biased region" description="Basic and acidic residues" evidence="1">
    <location>
        <begin position="369"/>
        <end position="380"/>
    </location>
</feature>
<dbReference type="Proteomes" id="UP000054279">
    <property type="component" value="Unassembled WGS sequence"/>
</dbReference>
<feature type="compositionally biased region" description="Basic and acidic residues" evidence="1">
    <location>
        <begin position="270"/>
        <end position="284"/>
    </location>
</feature>
<feature type="compositionally biased region" description="Basic residues" evidence="1">
    <location>
        <begin position="304"/>
        <end position="314"/>
    </location>
</feature>
<dbReference type="HOGENOM" id="CLU_406063_0_0_1"/>
<dbReference type="AlphaFoldDB" id="A0A0C9TQW7"/>
<evidence type="ECO:0000256" key="1">
    <source>
        <dbReference type="SAM" id="MobiDB-lite"/>
    </source>
</evidence>
<feature type="region of interest" description="Disordered" evidence="1">
    <location>
        <begin position="240"/>
        <end position="388"/>
    </location>
</feature>
<proteinExistence type="predicted"/>
<organism evidence="2 3">
    <name type="scientific">Sphaerobolus stellatus (strain SS14)</name>
    <dbReference type="NCBI Taxonomy" id="990650"/>
    <lineage>
        <taxon>Eukaryota</taxon>
        <taxon>Fungi</taxon>
        <taxon>Dikarya</taxon>
        <taxon>Basidiomycota</taxon>
        <taxon>Agaricomycotina</taxon>
        <taxon>Agaricomycetes</taxon>
        <taxon>Phallomycetidae</taxon>
        <taxon>Geastrales</taxon>
        <taxon>Sphaerobolaceae</taxon>
        <taxon>Sphaerobolus</taxon>
    </lineage>
</organism>
<feature type="compositionally biased region" description="Basic residues" evidence="1">
    <location>
        <begin position="285"/>
        <end position="295"/>
    </location>
</feature>
<sequence length="677" mass="74062">MRQARKELSMRAQWFALRGVTIAGFAVSTDYLDPLSHTLNFTFAGNDTARRFFDDEELNMTQIIYDFETFCRDGELKERWKGGHDTDPLTALRNAMETKSGDKRKSAISEMLRRIWKNATGMQAPRLRWDEWADDFIKKQCRLVGWPAEVTWPSGPAPYGSIDRGKSGKLLGEALLAPEGRKIRVEPWTEDEIKLADSAPRHRLNKDPAWLSISIIIDQEGNPLLTIGQINDQATARAKYSKGKKTGESVKQEGSASEKDDTASQESADEEPKKKKEVPKEGRGKKVKESKRKRKRDVEENGKGRGRKRGKKEPKSRATCNDSDAEAESSEAAETSKPSKKPKPQAVVQQNDVAERDASNISSDQESDEDKRGSDGHRLELVGGGGTSRYCLNRAGGLPVGDTGFRAAEPDPVGGLYDPVHSAGGRAVEFANPWVNTTQALGGVGYVGVAPPLDSGGAASIAGGASAYAGHAAYPRAMSRPPLRAQSRPPSRGDVAPPPGVMPVPGSFERPSSLGVYPHAQPIQGVVLHRHRARSHSVEPQPHAFGTNSEARHYPQLGPTMRLPQATLPEAVSRHDVLVKFLSLTVILEVLTYGYGQHGQGYQAQAQGYGGDRRGYGPLGGYYPPAHEVQGRDGRQGYTNTAGYGHVQGGYDYVPGVQQRHPMPAVQEESDYSYRHR</sequence>
<feature type="region of interest" description="Disordered" evidence="1">
    <location>
        <begin position="656"/>
        <end position="677"/>
    </location>
</feature>
<accession>A0A0C9TQW7</accession>
<keyword evidence="3" id="KW-1185">Reference proteome</keyword>
<reference evidence="2 3" key="1">
    <citation type="submission" date="2014-06" db="EMBL/GenBank/DDBJ databases">
        <title>Evolutionary Origins and Diversification of the Mycorrhizal Mutualists.</title>
        <authorList>
            <consortium name="DOE Joint Genome Institute"/>
            <consortium name="Mycorrhizal Genomics Consortium"/>
            <person name="Kohler A."/>
            <person name="Kuo A."/>
            <person name="Nagy L.G."/>
            <person name="Floudas D."/>
            <person name="Copeland A."/>
            <person name="Barry K.W."/>
            <person name="Cichocki N."/>
            <person name="Veneault-Fourrey C."/>
            <person name="LaButti K."/>
            <person name="Lindquist E.A."/>
            <person name="Lipzen A."/>
            <person name="Lundell T."/>
            <person name="Morin E."/>
            <person name="Murat C."/>
            <person name="Riley R."/>
            <person name="Ohm R."/>
            <person name="Sun H."/>
            <person name="Tunlid A."/>
            <person name="Henrissat B."/>
            <person name="Grigoriev I.V."/>
            <person name="Hibbett D.S."/>
            <person name="Martin F."/>
        </authorList>
    </citation>
    <scope>NUCLEOTIDE SEQUENCE [LARGE SCALE GENOMIC DNA]</scope>
    <source>
        <strain evidence="2 3">SS14</strain>
    </source>
</reference>
<protein>
    <submittedName>
        <fullName evidence="2">Uncharacterized protein</fullName>
    </submittedName>
</protein>